<proteinExistence type="inferred from homology"/>
<dbReference type="NCBIfam" id="TIGR03426">
    <property type="entry name" value="shape_MreD"/>
    <property type="match status" value="1"/>
</dbReference>
<reference evidence="10 11" key="1">
    <citation type="submission" date="2018-09" db="EMBL/GenBank/DDBJ databases">
        <title>Phylogeny of the Shewanellaceae, and recommendation for two new genera, Pseudoshewanella and Parashewanella.</title>
        <authorList>
            <person name="Wang G."/>
        </authorList>
    </citation>
    <scope>NUCLEOTIDE SEQUENCE [LARGE SCALE GENOMIC DNA]</scope>
    <source>
        <strain evidence="10 11">C51</strain>
    </source>
</reference>
<evidence type="ECO:0000256" key="5">
    <source>
        <dbReference type="ARBA" id="ARBA00022960"/>
    </source>
</evidence>
<evidence type="ECO:0000313" key="11">
    <source>
        <dbReference type="Proteomes" id="UP000281474"/>
    </source>
</evidence>
<sequence length="162" mass="18966">MSYQSASGRLVAWVTFMVALVLQIMPLPAELEAWRPDWVLITLICWTMRLPLRYSIFTGFILGVVLDVLLGATIGIRALGFSICIYLVLMYQQRLMNFPRWQQSLVVFAIVALYQLLVYWLEFILGVRTFSVDLFYPAISSFVIWRWAYWVIRSIAHKYRVT</sequence>
<name>A0A3L8PUM8_9GAMM</name>
<evidence type="ECO:0000256" key="4">
    <source>
        <dbReference type="ARBA" id="ARBA00022692"/>
    </source>
</evidence>
<dbReference type="OrthoDB" id="6647425at2"/>
<dbReference type="RefSeq" id="WP_121839651.1">
    <property type="nucleotide sequence ID" value="NZ_ML014795.1"/>
</dbReference>
<keyword evidence="4 9" id="KW-0812">Transmembrane</keyword>
<dbReference type="PIRSF" id="PIRSF018472">
    <property type="entry name" value="MreD_proteobac"/>
    <property type="match status" value="1"/>
</dbReference>
<feature type="transmembrane region" description="Helical" evidence="9">
    <location>
        <begin position="101"/>
        <end position="122"/>
    </location>
</feature>
<evidence type="ECO:0000256" key="2">
    <source>
        <dbReference type="ARBA" id="ARBA00007776"/>
    </source>
</evidence>
<comment type="similarity">
    <text evidence="2 8">Belongs to the MreD family.</text>
</comment>
<keyword evidence="7 8" id="KW-0472">Membrane</keyword>
<evidence type="ECO:0000256" key="7">
    <source>
        <dbReference type="ARBA" id="ARBA00023136"/>
    </source>
</evidence>
<dbReference type="PANTHER" id="PTHR37484:SF1">
    <property type="entry name" value="ROD SHAPE-DETERMINING PROTEIN MRED"/>
    <property type="match status" value="1"/>
</dbReference>
<dbReference type="AlphaFoldDB" id="A0A3L8PUM8"/>
<gene>
    <name evidence="10" type="primary">mreD</name>
    <name evidence="10" type="ORF">D5018_14150</name>
</gene>
<evidence type="ECO:0000313" key="10">
    <source>
        <dbReference type="EMBL" id="RLV59030.1"/>
    </source>
</evidence>
<dbReference type="PANTHER" id="PTHR37484">
    <property type="entry name" value="ROD SHAPE-DETERMINING PROTEIN MRED"/>
    <property type="match status" value="1"/>
</dbReference>
<keyword evidence="11" id="KW-1185">Reference proteome</keyword>
<dbReference type="GO" id="GO:0005886">
    <property type="term" value="C:plasma membrane"/>
    <property type="evidence" value="ECO:0007669"/>
    <property type="project" value="UniProtKB-SubCell"/>
</dbReference>
<comment type="function">
    <text evidence="8">Involved in formation of the rod shape of the cell. May also contribute to regulation of formation of penicillin-binding proteins.</text>
</comment>
<evidence type="ECO:0000256" key="8">
    <source>
        <dbReference type="PIRNR" id="PIRNR018472"/>
    </source>
</evidence>
<accession>A0A3L8PUM8</accession>
<evidence type="ECO:0000256" key="6">
    <source>
        <dbReference type="ARBA" id="ARBA00022989"/>
    </source>
</evidence>
<keyword evidence="3 8" id="KW-1003">Cell membrane</keyword>
<dbReference type="GO" id="GO:0008360">
    <property type="term" value="P:regulation of cell shape"/>
    <property type="evidence" value="ECO:0007669"/>
    <property type="project" value="UniProtKB-UniRule"/>
</dbReference>
<protein>
    <recommendedName>
        <fullName evidence="8">Rod shape-determining protein MreD</fullName>
    </recommendedName>
</protein>
<evidence type="ECO:0000256" key="1">
    <source>
        <dbReference type="ARBA" id="ARBA00004651"/>
    </source>
</evidence>
<keyword evidence="5 8" id="KW-0133">Cell shape</keyword>
<dbReference type="EMBL" id="QZEI01000046">
    <property type="protein sequence ID" value="RLV59030.1"/>
    <property type="molecule type" value="Genomic_DNA"/>
</dbReference>
<keyword evidence="6 9" id="KW-1133">Transmembrane helix</keyword>
<evidence type="ECO:0000256" key="9">
    <source>
        <dbReference type="SAM" id="Phobius"/>
    </source>
</evidence>
<keyword evidence="8" id="KW-0997">Cell inner membrane</keyword>
<dbReference type="Pfam" id="PF04093">
    <property type="entry name" value="MreD"/>
    <property type="match status" value="1"/>
</dbReference>
<dbReference type="Proteomes" id="UP000281474">
    <property type="component" value="Unassembled WGS sequence"/>
</dbReference>
<comment type="subcellular location">
    <subcellularLocation>
        <location evidence="8">Cell inner membrane</location>
    </subcellularLocation>
    <subcellularLocation>
        <location evidence="1">Cell membrane</location>
        <topology evidence="1">Multi-pass membrane protein</topology>
    </subcellularLocation>
</comment>
<dbReference type="InterPro" id="IPR007227">
    <property type="entry name" value="Cell_shape_determining_MreD"/>
</dbReference>
<organism evidence="10 11">
    <name type="scientific">Parashewanella curva</name>
    <dbReference type="NCBI Taxonomy" id="2338552"/>
    <lineage>
        <taxon>Bacteria</taxon>
        <taxon>Pseudomonadati</taxon>
        <taxon>Pseudomonadota</taxon>
        <taxon>Gammaproteobacteria</taxon>
        <taxon>Alteromonadales</taxon>
        <taxon>Shewanellaceae</taxon>
        <taxon>Parashewanella</taxon>
    </lineage>
</organism>
<dbReference type="InterPro" id="IPR026034">
    <property type="entry name" value="MreD_proteobac"/>
</dbReference>
<feature type="transmembrane region" description="Helical" evidence="9">
    <location>
        <begin position="57"/>
        <end position="89"/>
    </location>
</feature>
<evidence type="ECO:0000256" key="3">
    <source>
        <dbReference type="ARBA" id="ARBA00022475"/>
    </source>
</evidence>
<comment type="caution">
    <text evidence="10">The sequence shown here is derived from an EMBL/GenBank/DDBJ whole genome shotgun (WGS) entry which is preliminary data.</text>
</comment>
<feature type="transmembrane region" description="Helical" evidence="9">
    <location>
        <begin position="134"/>
        <end position="152"/>
    </location>
</feature>